<dbReference type="EMBL" id="CP120988">
    <property type="protein sequence ID" value="WLQ60412.1"/>
    <property type="molecule type" value="Genomic_DNA"/>
</dbReference>
<reference evidence="1 2" key="1">
    <citation type="submission" date="2023-03" db="EMBL/GenBank/DDBJ databases">
        <title>Isolation and description of six Streptomyces strains from soil environments, able to metabolize different microbial glucans.</title>
        <authorList>
            <person name="Widen T."/>
            <person name="Larsbrink J."/>
        </authorList>
    </citation>
    <scope>NUCLEOTIDE SEQUENCE [LARGE SCALE GENOMIC DNA]</scope>
    <source>
        <strain evidence="1 2">Alt2</strain>
    </source>
</reference>
<keyword evidence="2" id="KW-1185">Reference proteome</keyword>
<evidence type="ECO:0000313" key="1">
    <source>
        <dbReference type="EMBL" id="WLQ60412.1"/>
    </source>
</evidence>
<dbReference type="Proteomes" id="UP001235744">
    <property type="component" value="Chromosome"/>
</dbReference>
<accession>A0ABY9IY33</accession>
<name>A0ABY9IY33_9ACTN</name>
<protein>
    <submittedName>
        <fullName evidence="1">Helix-turn-helix domain-containing protein</fullName>
    </submittedName>
</protein>
<sequence>MNTTTAAGTAKVTVATIRDWARRGIIAATKVAGRWVIDTTSLARRIAIGAMKRPAHKVIYSVATMTAIGGNRWQRNGMDRVYFNNWAELAGIETTRYNTGNISSASYQGEGVSNSQAYKLLGCIDKVWFDTADGKLHARYGYDESRAASREEVWDAVAAGIRTAIAAL</sequence>
<proteinExistence type="predicted"/>
<dbReference type="RefSeq" id="WP_306069305.1">
    <property type="nucleotide sequence ID" value="NZ_CP120988.1"/>
</dbReference>
<organism evidence="1 2">
    <name type="scientific">Streptomyces poriferorum</name>
    <dbReference type="NCBI Taxonomy" id="2798799"/>
    <lineage>
        <taxon>Bacteria</taxon>
        <taxon>Bacillati</taxon>
        <taxon>Actinomycetota</taxon>
        <taxon>Actinomycetes</taxon>
        <taxon>Kitasatosporales</taxon>
        <taxon>Streptomycetaceae</taxon>
        <taxon>Streptomyces</taxon>
    </lineage>
</organism>
<evidence type="ECO:0000313" key="2">
    <source>
        <dbReference type="Proteomes" id="UP001235744"/>
    </source>
</evidence>
<gene>
    <name evidence="1" type="ORF">P8A19_35535</name>
</gene>